<evidence type="ECO:0000256" key="3">
    <source>
        <dbReference type="ARBA" id="ARBA00022475"/>
    </source>
</evidence>
<keyword evidence="3 9" id="KW-1003">Cell membrane</keyword>
<dbReference type="EMBL" id="AAOW01000039">
    <property type="protein sequence ID" value="EAR59648.1"/>
    <property type="molecule type" value="Genomic_DNA"/>
</dbReference>
<organism evidence="10 11">
    <name type="scientific">Neptuniibacter caesariensis</name>
    <dbReference type="NCBI Taxonomy" id="207954"/>
    <lineage>
        <taxon>Bacteria</taxon>
        <taxon>Pseudomonadati</taxon>
        <taxon>Pseudomonadota</taxon>
        <taxon>Gammaproteobacteria</taxon>
        <taxon>Oceanospirillales</taxon>
        <taxon>Oceanospirillaceae</taxon>
        <taxon>Neptuniibacter</taxon>
    </lineage>
</organism>
<evidence type="ECO:0000256" key="2">
    <source>
        <dbReference type="ARBA" id="ARBA00022448"/>
    </source>
</evidence>
<keyword evidence="8 9" id="KW-0472">Membrane</keyword>
<feature type="transmembrane region" description="Helical" evidence="9">
    <location>
        <begin position="91"/>
        <end position="110"/>
    </location>
</feature>
<comment type="subunit">
    <text evidence="9">Component of the Sec protein translocase complex. Heterotrimer consisting of SecY, SecE and SecG subunits. The heterotrimers can form oligomers, although 1 heterotrimer is thought to be able to translocate proteins. Interacts with the ribosome. Interacts with SecDF, and other proteins may be involved. Interacts with SecA.</text>
</comment>
<evidence type="ECO:0000256" key="5">
    <source>
        <dbReference type="ARBA" id="ARBA00022927"/>
    </source>
</evidence>
<dbReference type="PROSITE" id="PS01067">
    <property type="entry name" value="SECE_SEC61G"/>
    <property type="match status" value="1"/>
</dbReference>
<gene>
    <name evidence="9" type="primary">secE</name>
    <name evidence="10" type="ORF">MED92_04552</name>
</gene>
<dbReference type="NCBIfam" id="TIGR00964">
    <property type="entry name" value="secE_bact"/>
    <property type="match status" value="1"/>
</dbReference>
<name>A0A7U8C1D3_NEPCE</name>
<keyword evidence="4 9" id="KW-0812">Transmembrane</keyword>
<dbReference type="PRINTS" id="PR01650">
    <property type="entry name" value="SECETRNLCASE"/>
</dbReference>
<dbReference type="InterPro" id="IPR038379">
    <property type="entry name" value="SecE_sf"/>
</dbReference>
<protein>
    <recommendedName>
        <fullName evidence="9">Protein translocase subunit SecE</fullName>
    </recommendedName>
</protein>
<dbReference type="Proteomes" id="UP000002171">
    <property type="component" value="Unassembled WGS sequence"/>
</dbReference>
<evidence type="ECO:0000256" key="9">
    <source>
        <dbReference type="HAMAP-Rule" id="MF_00422"/>
    </source>
</evidence>
<dbReference type="Gene3D" id="1.20.5.1030">
    <property type="entry name" value="Preprotein translocase secy subunit"/>
    <property type="match status" value="1"/>
</dbReference>
<comment type="caution">
    <text evidence="9">Lacks conserved residue(s) required for the propagation of feature annotation.</text>
</comment>
<feature type="transmembrane region" description="Helical" evidence="9">
    <location>
        <begin position="140"/>
        <end position="161"/>
    </location>
</feature>
<comment type="caution">
    <text evidence="10">The sequence shown here is derived from an EMBL/GenBank/DDBJ whole genome shotgun (WGS) entry which is preliminary data.</text>
</comment>
<reference evidence="10 11" key="1">
    <citation type="submission" date="2006-02" db="EMBL/GenBank/DDBJ databases">
        <authorList>
            <person name="Pinhassi J."/>
            <person name="Pedros-Alio C."/>
            <person name="Ferriera S."/>
            <person name="Johnson J."/>
            <person name="Kravitz S."/>
            <person name="Halpern A."/>
            <person name="Remington K."/>
            <person name="Beeson K."/>
            <person name="Tran B."/>
            <person name="Rogers Y.-H."/>
            <person name="Friedman R."/>
            <person name="Venter J.C."/>
        </authorList>
    </citation>
    <scope>NUCLEOTIDE SEQUENCE [LARGE SCALE GENOMIC DNA]</scope>
    <source>
        <strain evidence="10 11">MED92</strain>
    </source>
</reference>
<dbReference type="PANTHER" id="PTHR33910">
    <property type="entry name" value="PROTEIN TRANSLOCASE SUBUNIT SECE"/>
    <property type="match status" value="1"/>
</dbReference>
<keyword evidence="7 9" id="KW-0811">Translocation</keyword>
<dbReference type="GO" id="GO:0006605">
    <property type="term" value="P:protein targeting"/>
    <property type="evidence" value="ECO:0007669"/>
    <property type="project" value="UniProtKB-UniRule"/>
</dbReference>
<dbReference type="PANTHER" id="PTHR33910:SF1">
    <property type="entry name" value="PROTEIN TRANSLOCASE SUBUNIT SECE"/>
    <property type="match status" value="1"/>
</dbReference>
<keyword evidence="2 9" id="KW-0813">Transport</keyword>
<dbReference type="NCBIfam" id="NF004378">
    <property type="entry name" value="PRK05740.2-4"/>
    <property type="match status" value="1"/>
</dbReference>
<evidence type="ECO:0000256" key="4">
    <source>
        <dbReference type="ARBA" id="ARBA00022692"/>
    </source>
</evidence>
<dbReference type="GO" id="GO:0065002">
    <property type="term" value="P:intracellular protein transmembrane transport"/>
    <property type="evidence" value="ECO:0007669"/>
    <property type="project" value="UniProtKB-UniRule"/>
</dbReference>
<evidence type="ECO:0000313" key="11">
    <source>
        <dbReference type="Proteomes" id="UP000002171"/>
    </source>
</evidence>
<dbReference type="InterPro" id="IPR001901">
    <property type="entry name" value="Translocase_SecE/Sec61-g"/>
</dbReference>
<dbReference type="GO" id="GO:0043952">
    <property type="term" value="P:protein transport by the Sec complex"/>
    <property type="evidence" value="ECO:0007669"/>
    <property type="project" value="UniProtKB-UniRule"/>
</dbReference>
<dbReference type="Pfam" id="PF00584">
    <property type="entry name" value="SecE"/>
    <property type="match status" value="1"/>
</dbReference>
<keyword evidence="11" id="KW-1185">Reference proteome</keyword>
<accession>A0A7U8C1D3</accession>
<comment type="subcellular location">
    <subcellularLocation>
        <location evidence="1">Membrane</location>
    </subcellularLocation>
</comment>
<dbReference type="NCBIfam" id="NF004379">
    <property type="entry name" value="PRK05740.2-5"/>
    <property type="match status" value="1"/>
</dbReference>
<evidence type="ECO:0000256" key="6">
    <source>
        <dbReference type="ARBA" id="ARBA00022989"/>
    </source>
</evidence>
<comment type="similarity">
    <text evidence="9">Belongs to the SecE/SEC61-gamma family.</text>
</comment>
<keyword evidence="5 9" id="KW-0653">Protein transport</keyword>
<proteinExistence type="inferred from homology"/>
<evidence type="ECO:0000256" key="7">
    <source>
        <dbReference type="ARBA" id="ARBA00023010"/>
    </source>
</evidence>
<dbReference type="GO" id="GO:0009306">
    <property type="term" value="P:protein secretion"/>
    <property type="evidence" value="ECO:0007669"/>
    <property type="project" value="UniProtKB-UniRule"/>
</dbReference>
<evidence type="ECO:0000256" key="8">
    <source>
        <dbReference type="ARBA" id="ARBA00023136"/>
    </source>
</evidence>
<feature type="transmembrane region" description="Helical" evidence="9">
    <location>
        <begin position="66"/>
        <end position="85"/>
    </location>
</feature>
<comment type="function">
    <text evidence="9">Essential subunit of the Sec protein translocation channel SecYEG. Clamps together the 2 halves of SecY. May contact the channel plug during translocation.</text>
</comment>
<dbReference type="InterPro" id="IPR005807">
    <property type="entry name" value="SecE_bac"/>
</dbReference>
<dbReference type="AlphaFoldDB" id="A0A7U8C1D3"/>
<dbReference type="HAMAP" id="MF_00422">
    <property type="entry name" value="SecE"/>
    <property type="match status" value="1"/>
</dbReference>
<dbReference type="GO" id="GO:0008320">
    <property type="term" value="F:protein transmembrane transporter activity"/>
    <property type="evidence" value="ECO:0007669"/>
    <property type="project" value="UniProtKB-UniRule"/>
</dbReference>
<evidence type="ECO:0000256" key="1">
    <source>
        <dbReference type="ARBA" id="ARBA00004370"/>
    </source>
</evidence>
<sequence>MPLYYAVGQWLNWQSSGLQNRRLGVRVPPGLPTLIGVGIKNTSKLSYPEALSVNAKVNPEGSKFDALKWLVVVAIVAVGVVGNSVYADQSLFYRVVALLVLALVAGFVSLQTAKGKAFFTLFKEAKQEIRKVVWPTRQETAQTTAIVVVVVLIVGLMLWGLDSLLSWLVSGAIG</sequence>
<evidence type="ECO:0000313" key="10">
    <source>
        <dbReference type="EMBL" id="EAR59648.1"/>
    </source>
</evidence>
<dbReference type="GO" id="GO:0005886">
    <property type="term" value="C:plasma membrane"/>
    <property type="evidence" value="ECO:0007669"/>
    <property type="project" value="UniProtKB-UniRule"/>
</dbReference>
<keyword evidence="6 9" id="KW-1133">Transmembrane helix</keyword>